<sequence>MDEECCWSTECGRGRGCEAPKITNVDEVKCDNEGIATPGAPLDDDGYSEKISSILSTLYVKSTIIS</sequence>
<dbReference type="InParanoid" id="F6HAN0"/>
<dbReference type="Proteomes" id="UP000009183">
    <property type="component" value="Chromosome 16"/>
</dbReference>
<dbReference type="AlphaFoldDB" id="F6HAN0"/>
<dbReference type="PaxDb" id="29760-VIT_16s0022g01360.t01"/>
<evidence type="ECO:0000313" key="1">
    <source>
        <dbReference type="EMBL" id="CCB49287.1"/>
    </source>
</evidence>
<dbReference type="EMBL" id="FN595506">
    <property type="protein sequence ID" value="CCB49287.1"/>
    <property type="molecule type" value="Genomic_DNA"/>
</dbReference>
<organism evidence="1 2">
    <name type="scientific">Vitis vinifera</name>
    <name type="common">Grape</name>
    <dbReference type="NCBI Taxonomy" id="29760"/>
    <lineage>
        <taxon>Eukaryota</taxon>
        <taxon>Viridiplantae</taxon>
        <taxon>Streptophyta</taxon>
        <taxon>Embryophyta</taxon>
        <taxon>Tracheophyta</taxon>
        <taxon>Spermatophyta</taxon>
        <taxon>Magnoliopsida</taxon>
        <taxon>eudicotyledons</taxon>
        <taxon>Gunneridae</taxon>
        <taxon>Pentapetalae</taxon>
        <taxon>rosids</taxon>
        <taxon>Vitales</taxon>
        <taxon>Vitaceae</taxon>
        <taxon>Viteae</taxon>
        <taxon>Vitis</taxon>
    </lineage>
</organism>
<reference evidence="2" key="1">
    <citation type="journal article" date="2007" name="Nature">
        <title>The grapevine genome sequence suggests ancestral hexaploidization in major angiosperm phyla.</title>
        <authorList>
            <consortium name="The French-Italian Public Consortium for Grapevine Genome Characterization."/>
            <person name="Jaillon O."/>
            <person name="Aury J.-M."/>
            <person name="Noel B."/>
            <person name="Policriti A."/>
            <person name="Clepet C."/>
            <person name="Casagrande A."/>
            <person name="Choisne N."/>
            <person name="Aubourg S."/>
            <person name="Vitulo N."/>
            <person name="Jubin C."/>
            <person name="Vezzi A."/>
            <person name="Legeai F."/>
            <person name="Hugueney P."/>
            <person name="Dasilva C."/>
            <person name="Horner D."/>
            <person name="Mica E."/>
            <person name="Jublot D."/>
            <person name="Poulain J."/>
            <person name="Bruyere C."/>
            <person name="Billault A."/>
            <person name="Segurens B."/>
            <person name="Gouyvenoux M."/>
            <person name="Ugarte E."/>
            <person name="Cattonaro F."/>
            <person name="Anthouard V."/>
            <person name="Vico V."/>
            <person name="Del Fabbro C."/>
            <person name="Alaux M."/>
            <person name="Di Gaspero G."/>
            <person name="Dumas V."/>
            <person name="Felice N."/>
            <person name="Paillard S."/>
            <person name="Juman I."/>
            <person name="Moroldo M."/>
            <person name="Scalabrin S."/>
            <person name="Canaguier A."/>
            <person name="Le Clainche I."/>
            <person name="Malacrida G."/>
            <person name="Durand E."/>
            <person name="Pesole G."/>
            <person name="Laucou V."/>
            <person name="Chatelet P."/>
            <person name="Merdinoglu D."/>
            <person name="Delledonne M."/>
            <person name="Pezzotti M."/>
            <person name="Lecharny A."/>
            <person name="Scarpelli C."/>
            <person name="Artiguenave F."/>
            <person name="Pe M.E."/>
            <person name="Valle G."/>
            <person name="Morgante M."/>
            <person name="Caboche M."/>
            <person name="Adam-Blondon A.-F."/>
            <person name="Weissenbach J."/>
            <person name="Quetier F."/>
            <person name="Wincker P."/>
        </authorList>
    </citation>
    <scope>NUCLEOTIDE SEQUENCE [LARGE SCALE GENOMIC DNA]</scope>
    <source>
        <strain evidence="2">cv. Pinot noir / PN40024</strain>
    </source>
</reference>
<name>F6HAN0_VITVI</name>
<accession>F6HAN0</accession>
<protein>
    <submittedName>
        <fullName evidence="1">Uncharacterized protein</fullName>
    </submittedName>
</protein>
<gene>
    <name evidence="1" type="ordered locus">VIT_16s0022g01360</name>
</gene>
<keyword evidence="2" id="KW-1185">Reference proteome</keyword>
<dbReference type="HOGENOM" id="CLU_2836461_0_0_1"/>
<proteinExistence type="predicted"/>
<evidence type="ECO:0000313" key="2">
    <source>
        <dbReference type="Proteomes" id="UP000009183"/>
    </source>
</evidence>